<evidence type="ECO:0000259" key="13">
    <source>
        <dbReference type="PROSITE" id="PS51479"/>
    </source>
</evidence>
<name>A0A1U7LMN1_NEOID</name>
<reference evidence="14 15" key="1">
    <citation type="submission" date="2016-04" db="EMBL/GenBank/DDBJ databases">
        <title>Evolutionary innovation and constraint leading to complex multicellularity in the Ascomycota.</title>
        <authorList>
            <person name="Cisse O."/>
            <person name="Nguyen A."/>
            <person name="Hewitt D.A."/>
            <person name="Jedd G."/>
            <person name="Stajich J.E."/>
        </authorList>
    </citation>
    <scope>NUCLEOTIDE SEQUENCE [LARGE SCALE GENOMIC DNA]</scope>
    <source>
        <strain evidence="14 15">DAH-3</strain>
    </source>
</reference>
<dbReference type="InterPro" id="IPR038534">
    <property type="entry name" value="Rtr1/RPAP2_sf"/>
</dbReference>
<dbReference type="PANTHER" id="PTHR14732:SF0">
    <property type="entry name" value="RNA POLYMERASE II SUBUNIT B1 CTD PHOSPHATASE RPAP2-RELATED"/>
    <property type="match status" value="1"/>
</dbReference>
<dbReference type="STRING" id="1198029.A0A1U7LMN1"/>
<evidence type="ECO:0000256" key="3">
    <source>
        <dbReference type="ARBA" id="ARBA00022723"/>
    </source>
</evidence>
<dbReference type="EMBL" id="LXFE01001227">
    <property type="protein sequence ID" value="OLL23802.1"/>
    <property type="molecule type" value="Genomic_DNA"/>
</dbReference>
<dbReference type="PROSITE" id="PS51479">
    <property type="entry name" value="ZF_RTR1"/>
    <property type="match status" value="1"/>
</dbReference>
<evidence type="ECO:0000256" key="10">
    <source>
        <dbReference type="ARBA" id="ARBA00048336"/>
    </source>
</evidence>
<evidence type="ECO:0000256" key="6">
    <source>
        <dbReference type="ARBA" id="ARBA00022833"/>
    </source>
</evidence>
<evidence type="ECO:0000256" key="2">
    <source>
        <dbReference type="ARBA" id="ARBA00005676"/>
    </source>
</evidence>
<keyword evidence="8 12" id="KW-0539">Nucleus</keyword>
<keyword evidence="15" id="KW-1185">Reference proteome</keyword>
<gene>
    <name evidence="14" type="ORF">NEOLI_005496</name>
</gene>
<evidence type="ECO:0000256" key="9">
    <source>
        <dbReference type="ARBA" id="ARBA00047761"/>
    </source>
</evidence>
<evidence type="ECO:0000256" key="4">
    <source>
        <dbReference type="ARBA" id="ARBA00022771"/>
    </source>
</evidence>
<accession>A0A1U7LMN1</accession>
<dbReference type="AlphaFoldDB" id="A0A1U7LMN1"/>
<comment type="function">
    <text evidence="12">Putative RNA polymerase II subunit B1 C-terminal domain (CTD) phosphatase involved in RNA polymerase II transcription regulation.</text>
</comment>
<dbReference type="Proteomes" id="UP000186594">
    <property type="component" value="Unassembled WGS sequence"/>
</dbReference>
<comment type="catalytic activity">
    <reaction evidence="9 12">
        <text>O-phospho-L-seryl-[protein] + H2O = L-seryl-[protein] + phosphate</text>
        <dbReference type="Rhea" id="RHEA:20629"/>
        <dbReference type="Rhea" id="RHEA-COMP:9863"/>
        <dbReference type="Rhea" id="RHEA-COMP:11604"/>
        <dbReference type="ChEBI" id="CHEBI:15377"/>
        <dbReference type="ChEBI" id="CHEBI:29999"/>
        <dbReference type="ChEBI" id="CHEBI:43474"/>
        <dbReference type="ChEBI" id="CHEBI:83421"/>
        <dbReference type="EC" id="3.1.3.16"/>
    </reaction>
</comment>
<evidence type="ECO:0000256" key="12">
    <source>
        <dbReference type="RuleBase" id="RU367080"/>
    </source>
</evidence>
<proteinExistence type="inferred from homology"/>
<dbReference type="PANTHER" id="PTHR14732">
    <property type="entry name" value="RNA POLYMERASE II SUBUNIT B1 CTD PHOSPHATASE RPAP2-RELATED"/>
    <property type="match status" value="1"/>
</dbReference>
<dbReference type="GO" id="GO:0043175">
    <property type="term" value="F:RNA polymerase core enzyme binding"/>
    <property type="evidence" value="ECO:0007669"/>
    <property type="project" value="UniProtKB-UniRule"/>
</dbReference>
<protein>
    <recommendedName>
        <fullName evidence="12">RNA polymerase II subunit B1 CTD phosphatase RPAP2 homolog</fullName>
        <ecNumber evidence="12">3.1.3.16</ecNumber>
    </recommendedName>
</protein>
<keyword evidence="3 12" id="KW-0479">Metal-binding</keyword>
<evidence type="ECO:0000256" key="11">
    <source>
        <dbReference type="PROSITE-ProRule" id="PRU00812"/>
    </source>
</evidence>
<evidence type="ECO:0000313" key="14">
    <source>
        <dbReference type="EMBL" id="OLL23802.1"/>
    </source>
</evidence>
<organism evidence="14 15">
    <name type="scientific">Neolecta irregularis (strain DAH-3)</name>
    <dbReference type="NCBI Taxonomy" id="1198029"/>
    <lineage>
        <taxon>Eukaryota</taxon>
        <taxon>Fungi</taxon>
        <taxon>Dikarya</taxon>
        <taxon>Ascomycota</taxon>
        <taxon>Taphrinomycotina</taxon>
        <taxon>Neolectales</taxon>
        <taxon>Neolectaceae</taxon>
        <taxon>Neolecta</taxon>
    </lineage>
</organism>
<dbReference type="EC" id="3.1.3.16" evidence="12"/>
<dbReference type="Gene3D" id="1.25.40.820">
    <property type="match status" value="1"/>
</dbReference>
<evidence type="ECO:0000256" key="7">
    <source>
        <dbReference type="ARBA" id="ARBA00022912"/>
    </source>
</evidence>
<keyword evidence="6 12" id="KW-0862">Zinc</keyword>
<evidence type="ECO:0000313" key="15">
    <source>
        <dbReference type="Proteomes" id="UP000186594"/>
    </source>
</evidence>
<evidence type="ECO:0000256" key="5">
    <source>
        <dbReference type="ARBA" id="ARBA00022801"/>
    </source>
</evidence>
<dbReference type="InterPro" id="IPR007308">
    <property type="entry name" value="Rtr1/RPAP2_dom"/>
</dbReference>
<keyword evidence="7 12" id="KW-0904">Protein phosphatase</keyword>
<keyword evidence="4 12" id="KW-0863">Zinc-finger</keyword>
<comment type="subcellular location">
    <subcellularLocation>
        <location evidence="1 12">Nucleus</location>
    </subcellularLocation>
</comment>
<comment type="caution">
    <text evidence="14">The sequence shown here is derived from an EMBL/GenBank/DDBJ whole genome shotgun (WGS) entry which is preliminary data.</text>
</comment>
<dbReference type="Pfam" id="PF04181">
    <property type="entry name" value="RPAP2_Rtr1"/>
    <property type="match status" value="1"/>
</dbReference>
<evidence type="ECO:0000256" key="1">
    <source>
        <dbReference type="ARBA" id="ARBA00004123"/>
    </source>
</evidence>
<keyword evidence="5 12" id="KW-0378">Hydrolase</keyword>
<comment type="similarity">
    <text evidence="2 11 12">Belongs to the RPAP2 family.</text>
</comment>
<sequence>MAKAPLSTARKTHIRKIFNSKFRISMSQKKILDLAVLRRFCSKECYGKSMYYAAQLSEEPIWLRDLDVPDGESKYERDIVLFEEGDMQDVQAGIEGGCGENEVQEPPDGMKMKSNEVDGFAASFRAMTAKDCYDASLG</sequence>
<dbReference type="OrthoDB" id="2590500at2759"/>
<dbReference type="GO" id="GO:0005634">
    <property type="term" value="C:nucleus"/>
    <property type="evidence" value="ECO:0007669"/>
    <property type="project" value="UniProtKB-SubCell"/>
</dbReference>
<dbReference type="GO" id="GO:0008420">
    <property type="term" value="F:RNA polymerase II CTD heptapeptide repeat phosphatase activity"/>
    <property type="evidence" value="ECO:0007669"/>
    <property type="project" value="UniProtKB-UniRule"/>
</dbReference>
<feature type="domain" description="RTR1-type" evidence="13">
    <location>
        <begin position="1"/>
        <end position="65"/>
    </location>
</feature>
<dbReference type="GO" id="GO:0005737">
    <property type="term" value="C:cytoplasm"/>
    <property type="evidence" value="ECO:0007669"/>
    <property type="project" value="TreeGrafter"/>
</dbReference>
<comment type="catalytic activity">
    <reaction evidence="10 12">
        <text>O-phospho-L-threonyl-[protein] + H2O = L-threonyl-[protein] + phosphate</text>
        <dbReference type="Rhea" id="RHEA:47004"/>
        <dbReference type="Rhea" id="RHEA-COMP:11060"/>
        <dbReference type="Rhea" id="RHEA-COMP:11605"/>
        <dbReference type="ChEBI" id="CHEBI:15377"/>
        <dbReference type="ChEBI" id="CHEBI:30013"/>
        <dbReference type="ChEBI" id="CHEBI:43474"/>
        <dbReference type="ChEBI" id="CHEBI:61977"/>
        <dbReference type="EC" id="3.1.3.16"/>
    </reaction>
</comment>
<evidence type="ECO:0000256" key="8">
    <source>
        <dbReference type="ARBA" id="ARBA00023242"/>
    </source>
</evidence>
<dbReference type="InterPro" id="IPR039693">
    <property type="entry name" value="Rtr1/RPAP2"/>
</dbReference>
<dbReference type="GO" id="GO:0008270">
    <property type="term" value="F:zinc ion binding"/>
    <property type="evidence" value="ECO:0007669"/>
    <property type="project" value="UniProtKB-KW"/>
</dbReference>